<evidence type="ECO:0000256" key="9">
    <source>
        <dbReference type="PIRSR" id="PIRSR000294-2"/>
    </source>
</evidence>
<name>A0A934RUN5_9BACT</name>
<evidence type="ECO:0000313" key="12">
    <source>
        <dbReference type="EMBL" id="MBK1834480.1"/>
    </source>
</evidence>
<dbReference type="InterPro" id="IPR026259">
    <property type="entry name" value="MauG/Cytc_peroxidase"/>
</dbReference>
<dbReference type="AlphaFoldDB" id="A0A934RUN5"/>
<comment type="caution">
    <text evidence="12">The sequence shown here is derived from an EMBL/GenBank/DDBJ whole genome shotgun (WGS) entry which is preliminary data.</text>
</comment>
<dbReference type="EMBL" id="JAENIO010000025">
    <property type="protein sequence ID" value="MBK1834480.1"/>
    <property type="molecule type" value="Genomic_DNA"/>
</dbReference>
<dbReference type="GO" id="GO:0004130">
    <property type="term" value="F:cytochrome-c peroxidase activity"/>
    <property type="evidence" value="ECO:0007669"/>
    <property type="project" value="TreeGrafter"/>
</dbReference>
<evidence type="ECO:0000256" key="1">
    <source>
        <dbReference type="ARBA" id="ARBA00004418"/>
    </source>
</evidence>
<dbReference type="SUPFAM" id="SSF46626">
    <property type="entry name" value="Cytochrome c"/>
    <property type="match status" value="2"/>
</dbReference>
<evidence type="ECO:0000256" key="10">
    <source>
        <dbReference type="SAM" id="MobiDB-lite"/>
    </source>
</evidence>
<dbReference type="Proteomes" id="UP000604083">
    <property type="component" value="Unassembled WGS sequence"/>
</dbReference>
<sequence>MKFFPLFLPLALAADQSAPSAGNLLLDHPPEVPAPELPRDYPLSAARIALGQRLFFDDALASKKEVSCAFCHLPQEAFSDPSLQPWGVQPAHTTRRHSMPLFNLAWKKGPFRWDGEEPTLRGQMLRPIVDPIEMGENLATLPAKLAAREGYLAQFQAAFGDQEITPERLAIALEQYVLTLTSFDSRYDQAQRGGDELTALEKRGESLFFTSPTEGGAGCARCHPAPFFTDHGFHNNGLPLRKSDHGREEVTGEARDRGKFATPSLRNIAVTASYMHDGRFATLAEVVAHYATAKEESPSLPKDLRELRLDQEEQAVLVAFLETLSDPQFAEPSEPDPREVDPFDY</sequence>
<reference evidence="12" key="1">
    <citation type="submission" date="2021-01" db="EMBL/GenBank/DDBJ databases">
        <title>Modified the classification status of verrucomicrobia.</title>
        <authorList>
            <person name="Feng X."/>
        </authorList>
    </citation>
    <scope>NUCLEOTIDE SEQUENCE</scope>
    <source>
        <strain evidence="12">KCTC 12986</strain>
    </source>
</reference>
<keyword evidence="5" id="KW-0574">Periplasm</keyword>
<dbReference type="GO" id="GO:0042597">
    <property type="term" value="C:periplasmic space"/>
    <property type="evidence" value="ECO:0007669"/>
    <property type="project" value="UniProtKB-SubCell"/>
</dbReference>
<feature type="domain" description="Cytochrome c" evidence="11">
    <location>
        <begin position="199"/>
        <end position="325"/>
    </location>
</feature>
<keyword evidence="2 8" id="KW-0349">Heme</keyword>
<feature type="binding site" description="covalent" evidence="8">
    <location>
        <position position="71"/>
    </location>
    <ligand>
        <name>heme c</name>
        <dbReference type="ChEBI" id="CHEBI:61717"/>
        <label>1</label>
    </ligand>
</feature>
<feature type="region of interest" description="Disordered" evidence="10">
    <location>
        <begin position="326"/>
        <end position="345"/>
    </location>
</feature>
<evidence type="ECO:0000313" key="13">
    <source>
        <dbReference type="Proteomes" id="UP000604083"/>
    </source>
</evidence>
<dbReference type="GO" id="GO:0020037">
    <property type="term" value="F:heme binding"/>
    <property type="evidence" value="ECO:0007669"/>
    <property type="project" value="InterPro"/>
</dbReference>
<dbReference type="PANTHER" id="PTHR30600:SF10">
    <property type="entry name" value="BLL6722 PROTEIN"/>
    <property type="match status" value="1"/>
</dbReference>
<dbReference type="InterPro" id="IPR009056">
    <property type="entry name" value="Cyt_c-like_dom"/>
</dbReference>
<keyword evidence="7 9" id="KW-0408">Iron</keyword>
<accession>A0A934RUN5</accession>
<feature type="compositionally biased region" description="Basic and acidic residues" evidence="10">
    <location>
        <begin position="335"/>
        <end position="345"/>
    </location>
</feature>
<comment type="subcellular location">
    <subcellularLocation>
        <location evidence="1">Periplasm</location>
    </subcellularLocation>
</comment>
<dbReference type="PANTHER" id="PTHR30600">
    <property type="entry name" value="CYTOCHROME C PEROXIDASE-RELATED"/>
    <property type="match status" value="1"/>
</dbReference>
<evidence type="ECO:0000259" key="11">
    <source>
        <dbReference type="PROSITE" id="PS51007"/>
    </source>
</evidence>
<feature type="binding site" description="covalent" evidence="8">
    <location>
        <position position="222"/>
    </location>
    <ligand>
        <name>heme c</name>
        <dbReference type="ChEBI" id="CHEBI:61717"/>
        <label>2</label>
    </ligand>
</feature>
<feature type="binding site" description="covalent" evidence="8">
    <location>
        <position position="219"/>
    </location>
    <ligand>
        <name>heme c</name>
        <dbReference type="ChEBI" id="CHEBI:61717"/>
        <label>2</label>
    </ligand>
</feature>
<dbReference type="PROSITE" id="PS51007">
    <property type="entry name" value="CYTC"/>
    <property type="match status" value="1"/>
</dbReference>
<dbReference type="InterPro" id="IPR004852">
    <property type="entry name" value="Di-haem_cyt_c_peroxidsae"/>
</dbReference>
<evidence type="ECO:0000256" key="4">
    <source>
        <dbReference type="ARBA" id="ARBA00022729"/>
    </source>
</evidence>
<evidence type="ECO:0000256" key="8">
    <source>
        <dbReference type="PIRSR" id="PIRSR000294-1"/>
    </source>
</evidence>
<evidence type="ECO:0000256" key="3">
    <source>
        <dbReference type="ARBA" id="ARBA00022723"/>
    </source>
</evidence>
<dbReference type="InterPro" id="IPR036909">
    <property type="entry name" value="Cyt_c-like_dom_sf"/>
</dbReference>
<dbReference type="GO" id="GO:0009055">
    <property type="term" value="F:electron transfer activity"/>
    <property type="evidence" value="ECO:0007669"/>
    <property type="project" value="InterPro"/>
</dbReference>
<evidence type="ECO:0000256" key="6">
    <source>
        <dbReference type="ARBA" id="ARBA00023002"/>
    </source>
</evidence>
<keyword evidence="4" id="KW-0732">Signal</keyword>
<feature type="binding site" description="covalent" evidence="8">
    <location>
        <position position="68"/>
    </location>
    <ligand>
        <name>heme c</name>
        <dbReference type="ChEBI" id="CHEBI:61717"/>
        <label>1</label>
    </ligand>
</feature>
<evidence type="ECO:0000256" key="5">
    <source>
        <dbReference type="ARBA" id="ARBA00022764"/>
    </source>
</evidence>
<dbReference type="Gene3D" id="1.10.760.10">
    <property type="entry name" value="Cytochrome c-like domain"/>
    <property type="match status" value="2"/>
</dbReference>
<proteinExistence type="predicted"/>
<dbReference type="InterPro" id="IPR051395">
    <property type="entry name" value="Cytochrome_c_Peroxidase/MauG"/>
</dbReference>
<evidence type="ECO:0000256" key="2">
    <source>
        <dbReference type="ARBA" id="ARBA00022617"/>
    </source>
</evidence>
<feature type="binding site" description="axial binding residue" evidence="9">
    <location>
        <position position="72"/>
    </location>
    <ligand>
        <name>heme c</name>
        <dbReference type="ChEBI" id="CHEBI:61717"/>
        <label>1</label>
    </ligand>
    <ligandPart>
        <name>Fe</name>
        <dbReference type="ChEBI" id="CHEBI:18248"/>
    </ligandPart>
</feature>
<dbReference type="GO" id="GO:0046872">
    <property type="term" value="F:metal ion binding"/>
    <property type="evidence" value="ECO:0007669"/>
    <property type="project" value="UniProtKB-KW"/>
</dbReference>
<comment type="cofactor">
    <cofactor evidence="8">
        <name>heme</name>
        <dbReference type="ChEBI" id="CHEBI:30413"/>
    </cofactor>
    <text evidence="8">Binds 2 heme groups.</text>
</comment>
<organism evidence="12 13">
    <name type="scientific">Roseibacillus ishigakijimensis</name>
    <dbReference type="NCBI Taxonomy" id="454146"/>
    <lineage>
        <taxon>Bacteria</taxon>
        <taxon>Pseudomonadati</taxon>
        <taxon>Verrucomicrobiota</taxon>
        <taxon>Verrucomicrobiia</taxon>
        <taxon>Verrucomicrobiales</taxon>
        <taxon>Verrucomicrobiaceae</taxon>
        <taxon>Roseibacillus</taxon>
    </lineage>
</organism>
<protein>
    <submittedName>
        <fullName evidence="12">C-type cytochrome</fullName>
    </submittedName>
</protein>
<dbReference type="Pfam" id="PF03150">
    <property type="entry name" value="CCP_MauG"/>
    <property type="match status" value="2"/>
</dbReference>
<evidence type="ECO:0000256" key="7">
    <source>
        <dbReference type="ARBA" id="ARBA00023004"/>
    </source>
</evidence>
<dbReference type="PIRSF" id="PIRSF000294">
    <property type="entry name" value="Cytochrome-c_peroxidase"/>
    <property type="match status" value="1"/>
</dbReference>
<keyword evidence="3 9" id="KW-0479">Metal-binding</keyword>
<gene>
    <name evidence="12" type="ORF">JIN78_10450</name>
</gene>
<feature type="binding site" description="axial binding residue" evidence="9">
    <location>
        <position position="223"/>
    </location>
    <ligand>
        <name>heme c</name>
        <dbReference type="ChEBI" id="CHEBI:61717"/>
        <label>2</label>
    </ligand>
    <ligandPart>
        <name>Fe</name>
        <dbReference type="ChEBI" id="CHEBI:18248"/>
    </ligandPart>
</feature>
<keyword evidence="6" id="KW-0560">Oxidoreductase</keyword>
<comment type="PTM">
    <text evidence="8">Binds 2 heme groups per subunit.</text>
</comment>
<keyword evidence="13" id="KW-1185">Reference proteome</keyword>
<dbReference type="RefSeq" id="WP_200391916.1">
    <property type="nucleotide sequence ID" value="NZ_JAENIO010000025.1"/>
</dbReference>